<keyword evidence="8 20" id="KW-0460">Magnesium</keyword>
<evidence type="ECO:0000256" key="9">
    <source>
        <dbReference type="ARBA" id="ARBA00022960"/>
    </source>
</evidence>
<keyword evidence="7 20" id="KW-0067">ATP-binding</keyword>
<feature type="domain" description="Mur ligase C-terminal" evidence="23">
    <location>
        <begin position="336"/>
        <end position="462"/>
    </location>
</feature>
<dbReference type="NCBIfam" id="NF001126">
    <property type="entry name" value="PRK00139.1-4"/>
    <property type="match status" value="1"/>
</dbReference>
<sequence>MKKLLSDVISTLPSSEYIGKEDPEILSVEMDNREVKPGSLFICVRGFTVDGHTFAPDAVKRGAAALVTEERLDVNVPQVVVKDTRRAMAIIASAFFDYPTASMNLIGITGTNGKTTTSHLIEKVLADAGVNTGLIGTMYTRFDGRVQDVKNTTPESLPLQKTFYNMKEHGVETAVMEVSSHALEMGRVRGIHYDTAVFTNLSQDHLDYHGTMEEYLHAKGLLFSQLGNGYSADRQPLAILNGDDEATRKLLVMTAAPVLTYGIDSDADIKAADVVYDERGASFTVHTPEKALPVQLNMVGKFSVYNALAAIAAVRSTGIALEQVVKSLEEVRGVSGRMEKITDPHHPFTVLVDYAHTPDSLENVLTAIRGFARGKILTVVGCGGDRDRTKRPKMAGIAEKLSDYVYLTSDNPRSEDPVQILSDMEKGLKKDHYAIISDRRKAIEAAVREAGDKDVILVAGKGHETYQIIGDKTYDFDDRAVAKEAVEALMGHE</sequence>
<evidence type="ECO:0000259" key="24">
    <source>
        <dbReference type="Pfam" id="PF08245"/>
    </source>
</evidence>
<dbReference type="EC" id="6.3.2.13" evidence="15 20"/>
<dbReference type="InterPro" id="IPR004101">
    <property type="entry name" value="Mur_ligase_C"/>
</dbReference>
<dbReference type="OrthoDB" id="9800958at2"/>
<dbReference type="HAMAP" id="MF_00208">
    <property type="entry name" value="MurE"/>
    <property type="match status" value="1"/>
</dbReference>
<dbReference type="Gene3D" id="3.40.1190.10">
    <property type="entry name" value="Mur-like, catalytic domain"/>
    <property type="match status" value="1"/>
</dbReference>
<feature type="binding site" evidence="20">
    <location>
        <position position="460"/>
    </location>
    <ligand>
        <name>meso-2,6-diaminopimelate</name>
        <dbReference type="ChEBI" id="CHEBI:57791"/>
    </ligand>
</feature>
<keyword evidence="11 20" id="KW-0131">Cell cycle</keyword>
<evidence type="ECO:0000313" key="25">
    <source>
        <dbReference type="EMBL" id="PYZ97923.1"/>
    </source>
</evidence>
<gene>
    <name evidence="20" type="primary">murE</name>
    <name evidence="25" type="ORF">CR205_04830</name>
</gene>
<feature type="domain" description="Mur ligase central" evidence="24">
    <location>
        <begin position="108"/>
        <end position="314"/>
    </location>
</feature>
<keyword evidence="5 20" id="KW-0132">Cell division</keyword>
<dbReference type="InterPro" id="IPR005761">
    <property type="entry name" value="UDP-N-AcMur-Glu-dNH2Pim_ligase"/>
</dbReference>
<dbReference type="GO" id="GO:0004326">
    <property type="term" value="F:tetrahydrofolylpolyglutamate synthase activity"/>
    <property type="evidence" value="ECO:0007669"/>
    <property type="project" value="InterPro"/>
</dbReference>
<comment type="pathway">
    <text evidence="1 20 21">Cell wall biogenesis; peptidoglycan biosynthesis.</text>
</comment>
<dbReference type="Pfam" id="PF01225">
    <property type="entry name" value="Mur_ligase"/>
    <property type="match status" value="1"/>
</dbReference>
<dbReference type="GO" id="GO:0009252">
    <property type="term" value="P:peptidoglycan biosynthetic process"/>
    <property type="evidence" value="ECO:0007669"/>
    <property type="project" value="UniProtKB-UniRule"/>
</dbReference>
<dbReference type="InterPro" id="IPR036565">
    <property type="entry name" value="Mur-like_cat_sf"/>
</dbReference>
<evidence type="ECO:0000256" key="5">
    <source>
        <dbReference type="ARBA" id="ARBA00022618"/>
    </source>
</evidence>
<dbReference type="AlphaFoldDB" id="A0A2W0H7S9"/>
<evidence type="ECO:0000256" key="15">
    <source>
        <dbReference type="ARBA" id="ARBA00066633"/>
    </source>
</evidence>
<comment type="similarity">
    <text evidence="2 20">Belongs to the MurCDEF family. MurE subfamily.</text>
</comment>
<evidence type="ECO:0000313" key="26">
    <source>
        <dbReference type="Proteomes" id="UP000248066"/>
    </source>
</evidence>
<dbReference type="GO" id="GO:0000287">
    <property type="term" value="F:magnesium ion binding"/>
    <property type="evidence" value="ECO:0007669"/>
    <property type="project" value="UniProtKB-UniRule"/>
</dbReference>
<dbReference type="Gene3D" id="3.90.190.20">
    <property type="entry name" value="Mur ligase, C-terminal domain"/>
    <property type="match status" value="1"/>
</dbReference>
<dbReference type="InterPro" id="IPR035911">
    <property type="entry name" value="MurE/MurF_N"/>
</dbReference>
<evidence type="ECO:0000256" key="13">
    <source>
        <dbReference type="ARBA" id="ARBA00050251"/>
    </source>
</evidence>
<keyword evidence="9 20" id="KW-0133">Cell shape</keyword>
<dbReference type="Pfam" id="PF08245">
    <property type="entry name" value="Mur_ligase_M"/>
    <property type="match status" value="1"/>
</dbReference>
<feature type="binding site" evidence="20">
    <location>
        <begin position="110"/>
        <end position="116"/>
    </location>
    <ligand>
        <name>ATP</name>
        <dbReference type="ChEBI" id="CHEBI:30616"/>
    </ligand>
</feature>
<evidence type="ECO:0000256" key="7">
    <source>
        <dbReference type="ARBA" id="ARBA00022840"/>
    </source>
</evidence>
<dbReference type="GO" id="GO:0008765">
    <property type="term" value="F:UDP-N-acetylmuramoylalanyl-D-glutamate-2,6-diaminopimelate ligase activity"/>
    <property type="evidence" value="ECO:0007669"/>
    <property type="project" value="UniProtKB-UniRule"/>
</dbReference>
<comment type="cofactor">
    <cofactor evidence="20">
        <name>Mg(2+)</name>
        <dbReference type="ChEBI" id="CHEBI:18420"/>
    </cofactor>
</comment>
<dbReference type="Pfam" id="PF02875">
    <property type="entry name" value="Mur_ligase_C"/>
    <property type="match status" value="1"/>
</dbReference>
<dbReference type="GO" id="GO:0071555">
    <property type="term" value="P:cell wall organization"/>
    <property type="evidence" value="ECO:0007669"/>
    <property type="project" value="UniProtKB-KW"/>
</dbReference>
<dbReference type="InterPro" id="IPR000713">
    <property type="entry name" value="Mur_ligase_N"/>
</dbReference>
<dbReference type="InterPro" id="IPR036615">
    <property type="entry name" value="Mur_ligase_C_dom_sf"/>
</dbReference>
<feature type="binding site" evidence="20">
    <location>
        <position position="187"/>
    </location>
    <ligand>
        <name>UDP-N-acetyl-alpha-D-muramoyl-L-alanyl-D-glutamate</name>
        <dbReference type="ChEBI" id="CHEBI:83900"/>
    </ligand>
</feature>
<feature type="binding site" evidence="20">
    <location>
        <position position="464"/>
    </location>
    <ligand>
        <name>meso-2,6-diaminopimelate</name>
        <dbReference type="ChEBI" id="CHEBI:57791"/>
    </ligand>
</feature>
<protein>
    <recommendedName>
        <fullName evidence="16 20">UDP-N-acetylmuramoyl-L-alanyl-D-glutamate--2,6-diaminopimelate ligase</fullName>
        <ecNumber evidence="15 20">6.3.2.13</ecNumber>
    </recommendedName>
    <alternativeName>
        <fullName evidence="17 20">Meso-A2pm-adding enzyme</fullName>
    </alternativeName>
    <alternativeName>
        <fullName evidence="18 20">Meso-diaminopimelate-adding enzyme</fullName>
    </alternativeName>
    <alternativeName>
        <fullName evidence="19 20">UDP-MurNAc-L-Ala-D-Glu:meso-diaminopimelate ligase</fullName>
    </alternativeName>
    <alternativeName>
        <fullName evidence="20">UDP-MurNAc-tripeptide synthetase</fullName>
    </alternativeName>
    <alternativeName>
        <fullName evidence="20">UDP-N-acetylmuramyl-tripeptide synthetase</fullName>
    </alternativeName>
</protein>
<dbReference type="FunFam" id="3.40.1390.10:FF:000005">
    <property type="entry name" value="UDP-N-acetylmuramoyl-L-alanyl-D-glutamate--2,6-diaminopimelate ligase"/>
    <property type="match status" value="1"/>
</dbReference>
<feature type="short sequence motif" description="Meso-diaminopimelate recognition motif" evidence="20">
    <location>
        <begin position="410"/>
        <end position="413"/>
    </location>
</feature>
<dbReference type="SUPFAM" id="SSF63418">
    <property type="entry name" value="MurE/MurF N-terminal domain"/>
    <property type="match status" value="1"/>
</dbReference>
<evidence type="ECO:0000256" key="2">
    <source>
        <dbReference type="ARBA" id="ARBA00005898"/>
    </source>
</evidence>
<dbReference type="InterPro" id="IPR013221">
    <property type="entry name" value="Mur_ligase_cen"/>
</dbReference>
<dbReference type="PROSITE" id="PS01011">
    <property type="entry name" value="FOLYLPOLYGLU_SYNT_1"/>
    <property type="match status" value="1"/>
</dbReference>
<feature type="binding site" evidence="20">
    <location>
        <position position="386"/>
    </location>
    <ligand>
        <name>meso-2,6-diaminopimelate</name>
        <dbReference type="ChEBI" id="CHEBI:57791"/>
    </ligand>
</feature>
<name>A0A2W0H7S9_9BACI</name>
<keyword evidence="3 20" id="KW-0963">Cytoplasm</keyword>
<feature type="domain" description="Mur ligase N-terminal catalytic" evidence="22">
    <location>
        <begin position="26"/>
        <end position="95"/>
    </location>
</feature>
<evidence type="ECO:0000256" key="10">
    <source>
        <dbReference type="ARBA" id="ARBA00022984"/>
    </source>
</evidence>
<evidence type="ECO:0000256" key="18">
    <source>
        <dbReference type="ARBA" id="ARBA00076158"/>
    </source>
</evidence>
<dbReference type="UniPathway" id="UPA00219"/>
<feature type="binding site" evidence="20">
    <location>
        <begin position="410"/>
        <end position="413"/>
    </location>
    <ligand>
        <name>meso-2,6-diaminopimelate</name>
        <dbReference type="ChEBI" id="CHEBI:57791"/>
    </ligand>
</feature>
<comment type="PTM">
    <text evidence="20">Carboxylation is probably crucial for Mg(2+) binding and, consequently, for the gamma-phosphate positioning of ATP.</text>
</comment>
<evidence type="ECO:0000256" key="4">
    <source>
        <dbReference type="ARBA" id="ARBA00022598"/>
    </source>
</evidence>
<dbReference type="SUPFAM" id="SSF53623">
    <property type="entry name" value="MurD-like peptide ligases, catalytic domain"/>
    <property type="match status" value="1"/>
</dbReference>
<evidence type="ECO:0000256" key="1">
    <source>
        <dbReference type="ARBA" id="ARBA00004752"/>
    </source>
</evidence>
<keyword evidence="4 20" id="KW-0436">Ligase</keyword>
<dbReference type="EMBL" id="PDOF01000001">
    <property type="protein sequence ID" value="PYZ97923.1"/>
    <property type="molecule type" value="Genomic_DNA"/>
</dbReference>
<evidence type="ECO:0000256" key="8">
    <source>
        <dbReference type="ARBA" id="ARBA00022842"/>
    </source>
</evidence>
<keyword evidence="26" id="KW-1185">Reference proteome</keyword>
<evidence type="ECO:0000256" key="16">
    <source>
        <dbReference type="ARBA" id="ARBA00072883"/>
    </source>
</evidence>
<feature type="modified residue" description="N6-carboxylysine" evidence="20">
    <location>
        <position position="219"/>
    </location>
</feature>
<keyword evidence="12 20" id="KW-0961">Cell wall biogenesis/degradation</keyword>
<proteinExistence type="inferred from homology"/>
<evidence type="ECO:0000259" key="23">
    <source>
        <dbReference type="Pfam" id="PF02875"/>
    </source>
</evidence>
<dbReference type="PANTHER" id="PTHR23135">
    <property type="entry name" value="MUR LIGASE FAMILY MEMBER"/>
    <property type="match status" value="1"/>
</dbReference>
<reference evidence="25 26" key="1">
    <citation type="submission" date="2017-10" db="EMBL/GenBank/DDBJ databases">
        <title>Bacillus sp. nov., a halophilic bacterium isolated from a Yangshapao Lake.</title>
        <authorList>
            <person name="Wang H."/>
        </authorList>
    </citation>
    <scope>NUCLEOTIDE SEQUENCE [LARGE SCALE GENOMIC DNA]</scope>
    <source>
        <strain evidence="25 26">YSP-3</strain>
    </source>
</reference>
<feature type="binding site" evidence="20">
    <location>
        <position position="179"/>
    </location>
    <ligand>
        <name>UDP-N-acetyl-alpha-D-muramoyl-L-alanyl-D-glutamate</name>
        <dbReference type="ChEBI" id="CHEBI:83900"/>
    </ligand>
</feature>
<dbReference type="FunFam" id="3.90.190.20:FF:000006">
    <property type="entry name" value="UDP-N-acetylmuramoyl-L-alanyl-D-glutamate--2,6-diaminopimelate ligase"/>
    <property type="match status" value="1"/>
</dbReference>
<evidence type="ECO:0000256" key="14">
    <source>
        <dbReference type="ARBA" id="ARBA00056782"/>
    </source>
</evidence>
<dbReference type="SUPFAM" id="SSF53244">
    <property type="entry name" value="MurD-like peptide ligases, peptide-binding domain"/>
    <property type="match status" value="1"/>
</dbReference>
<accession>A0A2W0H7S9</accession>
<dbReference type="GO" id="GO:0008360">
    <property type="term" value="P:regulation of cell shape"/>
    <property type="evidence" value="ECO:0007669"/>
    <property type="project" value="UniProtKB-KW"/>
</dbReference>
<keyword evidence="6 20" id="KW-0547">Nucleotide-binding</keyword>
<organism evidence="25 26">
    <name type="scientific">Alteribacter lacisalsi</name>
    <dbReference type="NCBI Taxonomy" id="2045244"/>
    <lineage>
        <taxon>Bacteria</taxon>
        <taxon>Bacillati</taxon>
        <taxon>Bacillota</taxon>
        <taxon>Bacilli</taxon>
        <taxon>Bacillales</taxon>
        <taxon>Bacillaceae</taxon>
        <taxon>Alteribacter</taxon>
    </lineage>
</organism>
<dbReference type="GO" id="GO:0005524">
    <property type="term" value="F:ATP binding"/>
    <property type="evidence" value="ECO:0007669"/>
    <property type="project" value="UniProtKB-UniRule"/>
</dbReference>
<comment type="caution">
    <text evidence="25">The sequence shown here is derived from an EMBL/GenBank/DDBJ whole genome shotgun (WGS) entry which is preliminary data.</text>
</comment>
<dbReference type="NCBIfam" id="TIGR01085">
    <property type="entry name" value="murE"/>
    <property type="match status" value="1"/>
</dbReference>
<dbReference type="Proteomes" id="UP000248066">
    <property type="component" value="Unassembled WGS sequence"/>
</dbReference>
<evidence type="ECO:0000256" key="6">
    <source>
        <dbReference type="ARBA" id="ARBA00022741"/>
    </source>
</evidence>
<dbReference type="PANTHER" id="PTHR23135:SF4">
    <property type="entry name" value="UDP-N-ACETYLMURAMOYL-L-ALANYL-D-GLUTAMATE--2,6-DIAMINOPIMELATE LIGASE MURE HOMOLOG, CHLOROPLASTIC"/>
    <property type="match status" value="1"/>
</dbReference>
<keyword evidence="10 20" id="KW-0573">Peptidoglycan synthesis</keyword>
<evidence type="ECO:0000256" key="20">
    <source>
        <dbReference type="HAMAP-Rule" id="MF_00208"/>
    </source>
</evidence>
<evidence type="ECO:0000256" key="17">
    <source>
        <dbReference type="ARBA" id="ARBA00075482"/>
    </source>
</evidence>
<evidence type="ECO:0000256" key="21">
    <source>
        <dbReference type="RuleBase" id="RU004135"/>
    </source>
</evidence>
<dbReference type="GO" id="GO:0005737">
    <property type="term" value="C:cytoplasm"/>
    <property type="evidence" value="ECO:0007669"/>
    <property type="project" value="UniProtKB-SubCell"/>
</dbReference>
<dbReference type="NCBIfam" id="NF001124">
    <property type="entry name" value="PRK00139.1-2"/>
    <property type="match status" value="1"/>
</dbReference>
<feature type="binding site" evidence="20">
    <location>
        <begin position="152"/>
        <end position="153"/>
    </location>
    <ligand>
        <name>UDP-N-acetyl-alpha-D-muramoyl-L-alanyl-D-glutamate</name>
        <dbReference type="ChEBI" id="CHEBI:83900"/>
    </ligand>
</feature>
<evidence type="ECO:0000256" key="3">
    <source>
        <dbReference type="ARBA" id="ARBA00022490"/>
    </source>
</evidence>
<evidence type="ECO:0000259" key="22">
    <source>
        <dbReference type="Pfam" id="PF01225"/>
    </source>
</evidence>
<dbReference type="GO" id="GO:0051301">
    <property type="term" value="P:cell division"/>
    <property type="evidence" value="ECO:0007669"/>
    <property type="project" value="UniProtKB-KW"/>
</dbReference>
<comment type="function">
    <text evidence="14 20">Catalyzes the addition of meso-diaminopimelic acid to the nucleotide precursor UDP-N-acetylmuramoyl-L-alanyl-D-glutamate (UMAG) in the biosynthesis of bacterial cell-wall peptidoglycan.</text>
</comment>
<comment type="catalytic activity">
    <reaction evidence="13 20">
        <text>UDP-N-acetyl-alpha-D-muramoyl-L-alanyl-D-glutamate + meso-2,6-diaminopimelate + ATP = UDP-N-acetyl-alpha-D-muramoyl-L-alanyl-gamma-D-glutamyl-meso-2,6-diaminopimelate + ADP + phosphate + H(+)</text>
        <dbReference type="Rhea" id="RHEA:23676"/>
        <dbReference type="ChEBI" id="CHEBI:15378"/>
        <dbReference type="ChEBI" id="CHEBI:30616"/>
        <dbReference type="ChEBI" id="CHEBI:43474"/>
        <dbReference type="ChEBI" id="CHEBI:57791"/>
        <dbReference type="ChEBI" id="CHEBI:83900"/>
        <dbReference type="ChEBI" id="CHEBI:83905"/>
        <dbReference type="ChEBI" id="CHEBI:456216"/>
        <dbReference type="EC" id="6.3.2.13"/>
    </reaction>
</comment>
<comment type="subcellular location">
    <subcellularLocation>
        <location evidence="20 21">Cytoplasm</location>
    </subcellularLocation>
</comment>
<dbReference type="Gene3D" id="3.40.1390.10">
    <property type="entry name" value="MurE/MurF, N-terminal domain"/>
    <property type="match status" value="1"/>
</dbReference>
<dbReference type="RefSeq" id="WP_110517487.1">
    <property type="nucleotide sequence ID" value="NZ_PDOF01000001.1"/>
</dbReference>
<evidence type="ECO:0000256" key="11">
    <source>
        <dbReference type="ARBA" id="ARBA00023306"/>
    </source>
</evidence>
<feature type="binding site" evidence="20">
    <location>
        <position position="151"/>
    </location>
    <ligand>
        <name>UDP-N-acetyl-alpha-D-muramoyl-L-alanyl-D-glutamate</name>
        <dbReference type="ChEBI" id="CHEBI:83900"/>
    </ligand>
</feature>
<evidence type="ECO:0000256" key="12">
    <source>
        <dbReference type="ARBA" id="ARBA00023316"/>
    </source>
</evidence>
<evidence type="ECO:0000256" key="19">
    <source>
        <dbReference type="ARBA" id="ARBA00081560"/>
    </source>
</evidence>
<dbReference type="InterPro" id="IPR018109">
    <property type="entry name" value="Folylpolyglutamate_synth_CS"/>
</dbReference>
<comment type="caution">
    <text evidence="20">Lacks conserved residue(s) required for the propagation of feature annotation.</text>
</comment>